<dbReference type="STRING" id="1915400.FM21_31765"/>
<keyword evidence="2" id="KW-1185">Reference proteome</keyword>
<dbReference type="EMBL" id="JNFQ01000005">
    <property type="protein sequence ID" value="KFG71767.1"/>
    <property type="molecule type" value="Genomic_DNA"/>
</dbReference>
<organism evidence="1 2">
    <name type="scientific">Streptomyces mutabilis</name>
    <dbReference type="NCBI Taxonomy" id="67332"/>
    <lineage>
        <taxon>Bacteria</taxon>
        <taxon>Bacillati</taxon>
        <taxon>Actinomycetota</taxon>
        <taxon>Actinomycetes</taxon>
        <taxon>Kitasatosporales</taxon>
        <taxon>Streptomycetaceae</taxon>
        <taxon>Streptomyces</taxon>
    </lineage>
</organism>
<comment type="caution">
    <text evidence="1">The sequence shown here is derived from an EMBL/GenBank/DDBJ whole genome shotgun (WGS) entry which is preliminary data.</text>
</comment>
<dbReference type="Proteomes" id="UP000029095">
    <property type="component" value="Unassembled WGS sequence"/>
</dbReference>
<sequence length="59" mass="6565">MTTDTSEKPVVRRLETGWSEARRLRGRGVLRTWVPAVEDGSVARAPQTGQESNIVRGED</sequence>
<reference evidence="1 2" key="1">
    <citation type="submission" date="2014-05" db="EMBL/GenBank/DDBJ databases">
        <title>Complete genome sequence of the Streptomyces mutabilis TRM45540.</title>
        <authorList>
            <person name="Luo X."/>
            <person name="Zhang L."/>
        </authorList>
    </citation>
    <scope>NUCLEOTIDE SEQUENCE [LARGE SCALE GENOMIC DNA]</scope>
    <source>
        <strain evidence="1 2">TRM45540</strain>
    </source>
</reference>
<dbReference type="RefSeq" id="WP_043384309.1">
    <property type="nucleotide sequence ID" value="NZ_KN039948.1"/>
</dbReference>
<name>A0A086MS99_9ACTN</name>
<accession>A0A086MS99</accession>
<gene>
    <name evidence="1" type="ORF">FM21_31765</name>
</gene>
<dbReference type="HOGENOM" id="CLU_210464_0_0_11"/>
<dbReference type="AlphaFoldDB" id="A0A086MS99"/>
<evidence type="ECO:0000313" key="2">
    <source>
        <dbReference type="Proteomes" id="UP000029095"/>
    </source>
</evidence>
<proteinExistence type="predicted"/>
<protein>
    <submittedName>
        <fullName evidence="1">Uncharacterized protein</fullName>
    </submittedName>
</protein>
<evidence type="ECO:0000313" key="1">
    <source>
        <dbReference type="EMBL" id="KFG71767.1"/>
    </source>
</evidence>